<feature type="domain" description="AB hydrolase-1" evidence="2">
    <location>
        <begin position="205"/>
        <end position="387"/>
    </location>
</feature>
<proteinExistence type="predicted"/>
<dbReference type="AlphaFoldDB" id="A0A3D9LAI2"/>
<reference evidence="3 4" key="1">
    <citation type="submission" date="2018-07" db="EMBL/GenBank/DDBJ databases">
        <title>Sequencing the genomes of 1000 actinobacteria strains.</title>
        <authorList>
            <person name="Klenk H.-P."/>
        </authorList>
    </citation>
    <scope>NUCLEOTIDE SEQUENCE [LARGE SCALE GENOMIC DNA]</scope>
    <source>
        <strain evidence="3 4">DSM 14442</strain>
    </source>
</reference>
<evidence type="ECO:0000313" key="3">
    <source>
        <dbReference type="EMBL" id="REE03285.1"/>
    </source>
</evidence>
<dbReference type="GO" id="GO:0016787">
    <property type="term" value="F:hydrolase activity"/>
    <property type="evidence" value="ECO:0007669"/>
    <property type="project" value="UniProtKB-KW"/>
</dbReference>
<dbReference type="PANTHER" id="PTHR43358:SF4">
    <property type="entry name" value="ALPHA_BETA HYDROLASE FOLD-1 DOMAIN-CONTAINING PROTEIN"/>
    <property type="match status" value="1"/>
</dbReference>
<feature type="region of interest" description="Disordered" evidence="1">
    <location>
        <begin position="1"/>
        <end position="21"/>
    </location>
</feature>
<feature type="compositionally biased region" description="Low complexity" evidence="1">
    <location>
        <begin position="1"/>
        <end position="11"/>
    </location>
</feature>
<dbReference type="InterPro" id="IPR000073">
    <property type="entry name" value="AB_hydrolase_1"/>
</dbReference>
<dbReference type="Gene3D" id="3.40.50.1820">
    <property type="entry name" value="alpha/beta hydrolase"/>
    <property type="match status" value="1"/>
</dbReference>
<accession>A0A3D9LAI2</accession>
<gene>
    <name evidence="3" type="ORF">C8E99_1092</name>
</gene>
<dbReference type="SUPFAM" id="SSF53474">
    <property type="entry name" value="alpha/beta-Hydrolases"/>
    <property type="match status" value="1"/>
</dbReference>
<dbReference type="EMBL" id="QREH01000001">
    <property type="protein sequence ID" value="REE03285.1"/>
    <property type="molecule type" value="Genomic_DNA"/>
</dbReference>
<name>A0A3D9LAI2_9MICC</name>
<dbReference type="Proteomes" id="UP000256727">
    <property type="component" value="Unassembled WGS sequence"/>
</dbReference>
<dbReference type="RefSeq" id="WP_115931425.1">
    <property type="nucleotide sequence ID" value="NZ_QREH01000001.1"/>
</dbReference>
<evidence type="ECO:0000256" key="1">
    <source>
        <dbReference type="SAM" id="MobiDB-lite"/>
    </source>
</evidence>
<comment type="caution">
    <text evidence="3">The sequence shown here is derived from an EMBL/GenBank/DDBJ whole genome shotgun (WGS) entry which is preliminary data.</text>
</comment>
<dbReference type="PANTHER" id="PTHR43358">
    <property type="entry name" value="ALPHA/BETA-HYDROLASE"/>
    <property type="match status" value="1"/>
</dbReference>
<organism evidence="3 4">
    <name type="scientific">Citricoccus muralis</name>
    <dbReference type="NCBI Taxonomy" id="169134"/>
    <lineage>
        <taxon>Bacteria</taxon>
        <taxon>Bacillati</taxon>
        <taxon>Actinomycetota</taxon>
        <taxon>Actinomycetes</taxon>
        <taxon>Micrococcales</taxon>
        <taxon>Micrococcaceae</taxon>
        <taxon>Citricoccus</taxon>
    </lineage>
</organism>
<dbReference type="InterPro" id="IPR029058">
    <property type="entry name" value="AB_hydrolase_fold"/>
</dbReference>
<keyword evidence="4" id="KW-1185">Reference proteome</keyword>
<protein>
    <submittedName>
        <fullName evidence="3">Alpha/beta hydrolase family protein</fullName>
    </submittedName>
</protein>
<dbReference type="InterPro" id="IPR052920">
    <property type="entry name" value="DNA-binding_regulatory"/>
</dbReference>
<sequence length="444" mass="47415">MTSRPSRSSRSASRRTKIQKSIGQAEPVMRWSSLAAVGGVVAGSVAAGTVSGLAGLFARTVVTPVKTPAEDLEVLAVVQGASGLEIILPVTAETTVPGTYSLVFDGGAGIARIGAVTSFDPRDGTVQREVEEVYSGDLHRAVRGRWTGFVYPEPRTLGYETEDVRIPVENGTAPAWLVRPEPSPAADDAAARAPRLAGEGVWAIMVHGRGSKRAEGIRAIGTARALGMTSLLISYRNDGEAPAAGDGRYGLGSTEWKDVEAAVAYALEQGAREVVLFGWSMGGAVCLQMADRSELSSMVAAMVLDGPVINWIDVLAHQARLNRLPDAVGRLGQWLMSNKAGRWATGLAAPVDLKAMDWLSRADHLRVPTLILHSEDDDFVPVGPSMELAAKVSQLVTFVRFHLARHTREWNVDPEKWDHAARLWLHAVLTSPRPGLAQLTASSA</sequence>
<keyword evidence="3" id="KW-0378">Hydrolase</keyword>
<dbReference type="OrthoDB" id="8111537at2"/>
<dbReference type="Pfam" id="PF12697">
    <property type="entry name" value="Abhydrolase_6"/>
    <property type="match status" value="1"/>
</dbReference>
<evidence type="ECO:0000313" key="4">
    <source>
        <dbReference type="Proteomes" id="UP000256727"/>
    </source>
</evidence>
<evidence type="ECO:0000259" key="2">
    <source>
        <dbReference type="Pfam" id="PF12697"/>
    </source>
</evidence>